<dbReference type="PANTHER" id="PTHR37299">
    <property type="entry name" value="TRANSCRIPTIONAL REGULATOR-RELATED"/>
    <property type="match status" value="1"/>
</dbReference>
<gene>
    <name evidence="6" type="ORF">IAD15_10660</name>
</gene>
<protein>
    <recommendedName>
        <fullName evidence="1">Stage 0 sporulation protein A homolog</fullName>
    </recommendedName>
</protein>
<evidence type="ECO:0000256" key="1">
    <source>
        <dbReference type="ARBA" id="ARBA00018672"/>
    </source>
</evidence>
<dbReference type="Pfam" id="PF00072">
    <property type="entry name" value="Response_reg"/>
    <property type="match status" value="1"/>
</dbReference>
<dbReference type="InterPro" id="IPR007492">
    <property type="entry name" value="LytTR_DNA-bd_dom"/>
</dbReference>
<evidence type="ECO:0000259" key="5">
    <source>
        <dbReference type="PROSITE" id="PS50930"/>
    </source>
</evidence>
<dbReference type="InterPro" id="IPR046947">
    <property type="entry name" value="LytR-like"/>
</dbReference>
<dbReference type="SMART" id="SM00448">
    <property type="entry name" value="REC"/>
    <property type="match status" value="1"/>
</dbReference>
<dbReference type="GO" id="GO:0000156">
    <property type="term" value="F:phosphorelay response regulator activity"/>
    <property type="evidence" value="ECO:0007669"/>
    <property type="project" value="InterPro"/>
</dbReference>
<dbReference type="Gene3D" id="3.40.50.2300">
    <property type="match status" value="1"/>
</dbReference>
<organism evidence="6 7">
    <name type="scientific">Candidatus Fimiplasma intestinipullorum</name>
    <dbReference type="NCBI Taxonomy" id="2840825"/>
    <lineage>
        <taxon>Bacteria</taxon>
        <taxon>Bacillati</taxon>
        <taxon>Bacillota</taxon>
        <taxon>Clostridia</taxon>
        <taxon>Eubacteriales</taxon>
        <taxon>Candidatus Fimiplasma</taxon>
    </lineage>
</organism>
<feature type="domain" description="Response regulatory" evidence="4">
    <location>
        <begin position="4"/>
        <end position="123"/>
    </location>
</feature>
<dbReference type="PROSITE" id="PS50110">
    <property type="entry name" value="RESPONSE_REGULATORY"/>
    <property type="match status" value="1"/>
</dbReference>
<dbReference type="SMART" id="SM00850">
    <property type="entry name" value="LytTR"/>
    <property type="match status" value="1"/>
</dbReference>
<comment type="caution">
    <text evidence="6">The sequence shown here is derived from an EMBL/GenBank/DDBJ whole genome shotgun (WGS) entry which is preliminary data.</text>
</comment>
<feature type="modified residue" description="4-aspartylphosphate" evidence="3">
    <location>
        <position position="60"/>
    </location>
</feature>
<keyword evidence="3" id="KW-0597">Phosphoprotein</keyword>
<comment type="function">
    <text evidence="2">May play the central regulatory role in sporulation. It may be an element of the effector pathway responsible for the activation of sporulation genes in response to nutritional stress. Spo0A may act in concert with spo0H (a sigma factor) to control the expression of some genes that are critical to the sporulation process.</text>
</comment>
<name>A0A9D1HQ64_9FIRM</name>
<proteinExistence type="predicted"/>
<dbReference type="PANTHER" id="PTHR37299:SF1">
    <property type="entry name" value="STAGE 0 SPORULATION PROTEIN A HOMOLOG"/>
    <property type="match status" value="1"/>
</dbReference>
<evidence type="ECO:0000256" key="3">
    <source>
        <dbReference type="PROSITE-ProRule" id="PRU00169"/>
    </source>
</evidence>
<feature type="domain" description="HTH LytTR-type" evidence="5">
    <location>
        <begin position="133"/>
        <end position="230"/>
    </location>
</feature>
<dbReference type="EMBL" id="DVMJ01000094">
    <property type="protein sequence ID" value="HIU14508.1"/>
    <property type="molecule type" value="Genomic_DNA"/>
</dbReference>
<dbReference type="PROSITE" id="PS50930">
    <property type="entry name" value="HTH_LYTTR"/>
    <property type="match status" value="1"/>
</dbReference>
<reference evidence="6" key="2">
    <citation type="journal article" date="2021" name="PeerJ">
        <title>Extensive microbial diversity within the chicken gut microbiome revealed by metagenomics and culture.</title>
        <authorList>
            <person name="Gilroy R."/>
            <person name="Ravi A."/>
            <person name="Getino M."/>
            <person name="Pursley I."/>
            <person name="Horton D.L."/>
            <person name="Alikhan N.F."/>
            <person name="Baker D."/>
            <person name="Gharbi K."/>
            <person name="Hall N."/>
            <person name="Watson M."/>
            <person name="Adriaenssens E.M."/>
            <person name="Foster-Nyarko E."/>
            <person name="Jarju S."/>
            <person name="Secka A."/>
            <person name="Antonio M."/>
            <person name="Oren A."/>
            <person name="Chaudhuri R.R."/>
            <person name="La Ragione R."/>
            <person name="Hildebrand F."/>
            <person name="Pallen M.J."/>
        </authorList>
    </citation>
    <scope>NUCLEOTIDE SEQUENCE</scope>
    <source>
        <strain evidence="6">CHK195-11698</strain>
    </source>
</reference>
<accession>A0A9D1HQ64</accession>
<evidence type="ECO:0000259" key="4">
    <source>
        <dbReference type="PROSITE" id="PS50110"/>
    </source>
</evidence>
<dbReference type="GO" id="GO:0003677">
    <property type="term" value="F:DNA binding"/>
    <property type="evidence" value="ECO:0007669"/>
    <property type="project" value="InterPro"/>
</dbReference>
<reference evidence="6" key="1">
    <citation type="submission" date="2020-10" db="EMBL/GenBank/DDBJ databases">
        <authorList>
            <person name="Gilroy R."/>
        </authorList>
    </citation>
    <scope>NUCLEOTIDE SEQUENCE</scope>
    <source>
        <strain evidence="6">CHK195-11698</strain>
    </source>
</reference>
<dbReference type="InterPro" id="IPR001789">
    <property type="entry name" value="Sig_transdc_resp-reg_receiver"/>
</dbReference>
<dbReference type="SUPFAM" id="SSF52172">
    <property type="entry name" value="CheY-like"/>
    <property type="match status" value="1"/>
</dbReference>
<evidence type="ECO:0000256" key="2">
    <source>
        <dbReference type="ARBA" id="ARBA00024867"/>
    </source>
</evidence>
<evidence type="ECO:0000313" key="7">
    <source>
        <dbReference type="Proteomes" id="UP000824175"/>
    </source>
</evidence>
<dbReference type="InterPro" id="IPR011006">
    <property type="entry name" value="CheY-like_superfamily"/>
</dbReference>
<dbReference type="AlphaFoldDB" id="A0A9D1HQ64"/>
<dbReference type="Gene3D" id="2.40.50.1020">
    <property type="entry name" value="LytTr DNA-binding domain"/>
    <property type="match status" value="1"/>
</dbReference>
<evidence type="ECO:0000313" key="6">
    <source>
        <dbReference type="EMBL" id="HIU14508.1"/>
    </source>
</evidence>
<sequence length="232" mass="26566">MKYQIAIVEDMAVDTKYLHKLVENWSKKRGLDTCIQAFVSAESFLFHYCEKNDVDILLLDIEMGAMDGVSLAKHIRQDNESMQIIFVTGYGDYIAEGYDVSALHYLMKPVKEEKLMTVLDRAVSKLAKNEKVLHLESNGEMVRIPIYQIRYAEVSRNYVTIYAAQEITIKMTLAELAKALDERFYRVGRSAIVNLTKISRVTKEEIKLVDGSCIPLPRKAYEGINRAIINME</sequence>
<dbReference type="Pfam" id="PF04397">
    <property type="entry name" value="LytTR"/>
    <property type="match status" value="1"/>
</dbReference>
<dbReference type="Proteomes" id="UP000824175">
    <property type="component" value="Unassembled WGS sequence"/>
</dbReference>